<dbReference type="Proteomes" id="UP001527925">
    <property type="component" value="Unassembled WGS sequence"/>
</dbReference>
<dbReference type="SUPFAM" id="SSF52540">
    <property type="entry name" value="P-loop containing nucleoside triphosphate hydrolases"/>
    <property type="match status" value="1"/>
</dbReference>
<accession>A0ABR4NKT6</accession>
<proteinExistence type="predicted"/>
<protein>
    <recommendedName>
        <fullName evidence="1">ABC transporter domain-containing protein</fullName>
    </recommendedName>
</protein>
<dbReference type="InterPro" id="IPR026082">
    <property type="entry name" value="ABCA"/>
</dbReference>
<sequence>MIPLEGGEDSDVVATRERALDSDNFPSLKIVNLRKVYHKSPLYVSKHDKVAVCNLCFTVEEGTLLALPVQNGAGKSTTISILSGLTPATSGDALIYDLSVRYHIQRIRKIMGICPQHDILFDDLTAREHIELYAGLKGVPREQLEALIDERLFAVRLHTVADARAGTYSGGMKGRLSLVIATIGDPKIMFLDEPTTGMDPVNRRHVWSFIEKFKRGRVIILTTHSMEEADVLGDEIAIASKGRLLAINNSIVLKTKFGTGYRISVVTDQSEAARVKDIVQSMIPGANLEDDSAGGLIYQFPETSAAAIPAFVRWLEENKDGLIKSWGISQSTLEELFLRLIREANAKFQ</sequence>
<dbReference type="Pfam" id="PF00005">
    <property type="entry name" value="ABC_tran"/>
    <property type="match status" value="1"/>
</dbReference>
<gene>
    <name evidence="2" type="ORF">HK105_200207</name>
</gene>
<name>A0ABR4NKT6_9FUNG</name>
<dbReference type="CDD" id="cd03263">
    <property type="entry name" value="ABC_subfamily_A"/>
    <property type="match status" value="1"/>
</dbReference>
<evidence type="ECO:0000259" key="1">
    <source>
        <dbReference type="PROSITE" id="PS50893"/>
    </source>
</evidence>
<dbReference type="PANTHER" id="PTHR19229:SF205">
    <property type="entry name" value="ABC TRANSPORTER A FAMILY MEMBER 1-RELATED"/>
    <property type="match status" value="1"/>
</dbReference>
<dbReference type="InterPro" id="IPR027417">
    <property type="entry name" value="P-loop_NTPase"/>
</dbReference>
<dbReference type="InterPro" id="IPR003439">
    <property type="entry name" value="ABC_transporter-like_ATP-bd"/>
</dbReference>
<evidence type="ECO:0000313" key="3">
    <source>
        <dbReference type="Proteomes" id="UP001527925"/>
    </source>
</evidence>
<dbReference type="PANTHER" id="PTHR19229">
    <property type="entry name" value="ATP-BINDING CASSETTE TRANSPORTER SUBFAMILY A ABCA"/>
    <property type="match status" value="1"/>
</dbReference>
<evidence type="ECO:0000313" key="2">
    <source>
        <dbReference type="EMBL" id="KAL2920141.1"/>
    </source>
</evidence>
<dbReference type="PROSITE" id="PS50893">
    <property type="entry name" value="ABC_TRANSPORTER_2"/>
    <property type="match status" value="1"/>
</dbReference>
<comment type="caution">
    <text evidence="2">The sequence shown here is derived from an EMBL/GenBank/DDBJ whole genome shotgun (WGS) entry which is preliminary data.</text>
</comment>
<reference evidence="2 3" key="1">
    <citation type="submission" date="2023-09" db="EMBL/GenBank/DDBJ databases">
        <title>Pangenome analysis of Batrachochytrium dendrobatidis and related Chytrids.</title>
        <authorList>
            <person name="Yacoub M.N."/>
            <person name="Stajich J.E."/>
            <person name="James T.Y."/>
        </authorList>
    </citation>
    <scope>NUCLEOTIDE SEQUENCE [LARGE SCALE GENOMIC DNA]</scope>
    <source>
        <strain evidence="2 3">JEL0888</strain>
    </source>
</reference>
<keyword evidence="3" id="KW-1185">Reference proteome</keyword>
<feature type="domain" description="ABC transporter" evidence="1">
    <location>
        <begin position="28"/>
        <end position="266"/>
    </location>
</feature>
<dbReference type="EMBL" id="JADGIZ020000001">
    <property type="protein sequence ID" value="KAL2920141.1"/>
    <property type="molecule type" value="Genomic_DNA"/>
</dbReference>
<organism evidence="2 3">
    <name type="scientific">Polyrhizophydium stewartii</name>
    <dbReference type="NCBI Taxonomy" id="2732419"/>
    <lineage>
        <taxon>Eukaryota</taxon>
        <taxon>Fungi</taxon>
        <taxon>Fungi incertae sedis</taxon>
        <taxon>Chytridiomycota</taxon>
        <taxon>Chytridiomycota incertae sedis</taxon>
        <taxon>Chytridiomycetes</taxon>
        <taxon>Rhizophydiales</taxon>
        <taxon>Rhizophydiales incertae sedis</taxon>
        <taxon>Polyrhizophydium</taxon>
    </lineage>
</organism>
<dbReference type="Gene3D" id="3.40.50.300">
    <property type="entry name" value="P-loop containing nucleotide triphosphate hydrolases"/>
    <property type="match status" value="1"/>
</dbReference>